<gene>
    <name evidence="2" type="ORF">BECKH772A_GA0070896_102101</name>
    <name evidence="3" type="ORF">BECKH772B_GA0070898_102151</name>
    <name evidence="4" type="ORF">BECKH772C_GA0070978_102114</name>
</gene>
<keyword evidence="1" id="KW-0472">Membrane</keyword>
<evidence type="ECO:0000313" key="2">
    <source>
        <dbReference type="EMBL" id="VFK01009.1"/>
    </source>
</evidence>
<accession>A0A450VJ41</accession>
<reference evidence="4" key="1">
    <citation type="submission" date="2019-02" db="EMBL/GenBank/DDBJ databases">
        <authorList>
            <person name="Gruber-Vodicka R. H."/>
            <person name="Seah K. B. B."/>
        </authorList>
    </citation>
    <scope>NUCLEOTIDE SEQUENCE</scope>
    <source>
        <strain evidence="4">BECK_SA2B12</strain>
        <strain evidence="2">BECK_SA2B15</strain>
        <strain evidence="3">BECK_SA2B20</strain>
    </source>
</reference>
<dbReference type="AlphaFoldDB" id="A0A450VJ41"/>
<protein>
    <submittedName>
        <fullName evidence="4">Uncharacterized protein</fullName>
    </submittedName>
</protein>
<sequence length="58" mass="6395">MPTPHWQPYMPFAVIMAFLVGIAPLFAKVMRSPPGVTVLIGSRTPDDMTPFIGFYLIG</sequence>
<name>A0A450VJ41_9GAMM</name>
<organism evidence="4">
    <name type="scientific">Candidatus Kentrum eta</name>
    <dbReference type="NCBI Taxonomy" id="2126337"/>
    <lineage>
        <taxon>Bacteria</taxon>
        <taxon>Pseudomonadati</taxon>
        <taxon>Pseudomonadota</taxon>
        <taxon>Gammaproteobacteria</taxon>
        <taxon>Candidatus Kentrum</taxon>
    </lineage>
</organism>
<feature type="transmembrane region" description="Helical" evidence="1">
    <location>
        <begin position="6"/>
        <end position="27"/>
    </location>
</feature>
<evidence type="ECO:0000256" key="1">
    <source>
        <dbReference type="SAM" id="Phobius"/>
    </source>
</evidence>
<dbReference type="EMBL" id="CAADFG010000210">
    <property type="protein sequence ID" value="VFK01009.1"/>
    <property type="molecule type" value="Genomic_DNA"/>
</dbReference>
<keyword evidence="1" id="KW-1133">Transmembrane helix</keyword>
<dbReference type="EMBL" id="CAADFI010000215">
    <property type="protein sequence ID" value="VFK01021.1"/>
    <property type="molecule type" value="Genomic_DNA"/>
</dbReference>
<evidence type="ECO:0000313" key="3">
    <source>
        <dbReference type="EMBL" id="VFK01021.1"/>
    </source>
</evidence>
<proteinExistence type="predicted"/>
<dbReference type="EMBL" id="CAADFJ010000211">
    <property type="protein sequence ID" value="VFK04822.1"/>
    <property type="molecule type" value="Genomic_DNA"/>
</dbReference>
<evidence type="ECO:0000313" key="4">
    <source>
        <dbReference type="EMBL" id="VFK04822.1"/>
    </source>
</evidence>
<keyword evidence="1" id="KW-0812">Transmembrane</keyword>